<evidence type="ECO:0000313" key="3">
    <source>
        <dbReference type="Proteomes" id="UP000199473"/>
    </source>
</evidence>
<dbReference type="SUPFAM" id="SSF52799">
    <property type="entry name" value="(Phosphotyrosine protein) phosphatases II"/>
    <property type="match status" value="1"/>
</dbReference>
<protein>
    <submittedName>
        <fullName evidence="2">Tyrosine phosphatase family protein</fullName>
    </submittedName>
</protein>
<gene>
    <name evidence="2" type="ORF">SAMN02745775_11365</name>
</gene>
<dbReference type="Gene3D" id="3.90.190.10">
    <property type="entry name" value="Protein tyrosine phosphatase superfamily"/>
    <property type="match status" value="1"/>
</dbReference>
<proteinExistence type="predicted"/>
<dbReference type="Pfam" id="PF22785">
    <property type="entry name" value="Tc-R-P"/>
    <property type="match status" value="1"/>
</dbReference>
<dbReference type="InterPro" id="IPR000387">
    <property type="entry name" value="Tyr_Pase_dom"/>
</dbReference>
<feature type="domain" description="Tyrosine specific protein phosphatases" evidence="1">
    <location>
        <begin position="64"/>
        <end position="101"/>
    </location>
</feature>
<dbReference type="EMBL" id="FOSQ01000013">
    <property type="protein sequence ID" value="SFK98774.1"/>
    <property type="molecule type" value="Genomic_DNA"/>
</dbReference>
<accession>A0A1I4DYY0</accession>
<reference evidence="2 3" key="1">
    <citation type="submission" date="2016-10" db="EMBL/GenBank/DDBJ databases">
        <authorList>
            <person name="de Groot N.N."/>
        </authorList>
    </citation>
    <scope>NUCLEOTIDE SEQUENCE [LARGE SCALE GENOMIC DNA]</scope>
    <source>
        <strain evidence="2 3">DSM 19981</strain>
    </source>
</reference>
<evidence type="ECO:0000259" key="1">
    <source>
        <dbReference type="PROSITE" id="PS50056"/>
    </source>
</evidence>
<dbReference type="Proteomes" id="UP000199473">
    <property type="component" value="Unassembled WGS sequence"/>
</dbReference>
<name>A0A1I4DYY0_9PROT</name>
<dbReference type="InterPro" id="IPR029021">
    <property type="entry name" value="Prot-tyrosine_phosphatase-like"/>
</dbReference>
<dbReference type="STRING" id="1123062.SAMN02745775_11365"/>
<organism evidence="2 3">
    <name type="scientific">Falsiroseomonas stagni DSM 19981</name>
    <dbReference type="NCBI Taxonomy" id="1123062"/>
    <lineage>
        <taxon>Bacteria</taxon>
        <taxon>Pseudomonadati</taxon>
        <taxon>Pseudomonadota</taxon>
        <taxon>Alphaproteobacteria</taxon>
        <taxon>Acetobacterales</taxon>
        <taxon>Roseomonadaceae</taxon>
        <taxon>Falsiroseomonas</taxon>
    </lineage>
</organism>
<dbReference type="PROSITE" id="PS50056">
    <property type="entry name" value="TYR_PHOSPHATASE_2"/>
    <property type="match status" value="1"/>
</dbReference>
<sequence length="141" mass="14701">MTGGMRIRGTLPLVVAGHPVTITGGPFDSIPDGAFGVCLEMQAEKAWLADVAVPTPDFGLPDPAVLRDAVGRVLAQLEADPGRPVHVGCRAGIGRTGLFMACLARAAGVEGDALDYVRAHYLPHAAETAEQQAMARGFAWP</sequence>
<evidence type="ECO:0000313" key="2">
    <source>
        <dbReference type="EMBL" id="SFK98774.1"/>
    </source>
</evidence>
<dbReference type="AlphaFoldDB" id="A0A1I4DYY0"/>
<keyword evidence="3" id="KW-1185">Reference proteome</keyword>